<dbReference type="InterPro" id="IPR003784">
    <property type="entry name" value="BioY"/>
</dbReference>
<name>A0ABW5PPF3_9BACI</name>
<feature type="transmembrane region" description="Helical" evidence="9">
    <location>
        <begin position="86"/>
        <end position="105"/>
    </location>
</feature>
<comment type="subcellular location">
    <subcellularLocation>
        <location evidence="1 8">Cell membrane</location>
        <topology evidence="1 8">Multi-pass membrane protein</topology>
    </subcellularLocation>
</comment>
<feature type="transmembrane region" description="Helical" evidence="9">
    <location>
        <begin position="57"/>
        <end position="74"/>
    </location>
</feature>
<organism evidence="10 11">
    <name type="scientific">Terrilactibacillus laevilacticus</name>
    <dbReference type="NCBI Taxonomy" id="1380157"/>
    <lineage>
        <taxon>Bacteria</taxon>
        <taxon>Bacillati</taxon>
        <taxon>Bacillota</taxon>
        <taxon>Bacilli</taxon>
        <taxon>Bacillales</taxon>
        <taxon>Bacillaceae</taxon>
        <taxon>Terrilactibacillus</taxon>
    </lineage>
</organism>
<accession>A0ABW5PPF3</accession>
<keyword evidence="6 9" id="KW-1133">Transmembrane helix</keyword>
<sequence>MKTKTLVLISLFVAFMAVLGFMPGIPVPVISVSITLQTLGVMLIGGVLGAKKGFTTLFVFTLLVAIGAPFLAGGRGGLSSLVGPSGGYILSWPVAAFVIGLLSNFVKPGRYQVVKYFGINVLGGIILVYAAGIMYYSMITSSPIIPVTAANLAFIPGDVIKAIVSAVLTVQLRKRLKLSNNTKMAA</sequence>
<evidence type="ECO:0000313" key="11">
    <source>
        <dbReference type="Proteomes" id="UP001597458"/>
    </source>
</evidence>
<comment type="caution">
    <text evidence="10">The sequence shown here is derived from an EMBL/GenBank/DDBJ whole genome shotgun (WGS) entry which is preliminary data.</text>
</comment>
<evidence type="ECO:0000256" key="4">
    <source>
        <dbReference type="ARBA" id="ARBA00022475"/>
    </source>
</evidence>
<keyword evidence="3 8" id="KW-0813">Transport</keyword>
<evidence type="ECO:0000256" key="1">
    <source>
        <dbReference type="ARBA" id="ARBA00004651"/>
    </source>
</evidence>
<feature type="transmembrane region" description="Helical" evidence="9">
    <location>
        <begin position="144"/>
        <end position="170"/>
    </location>
</feature>
<evidence type="ECO:0000256" key="9">
    <source>
        <dbReference type="SAM" id="Phobius"/>
    </source>
</evidence>
<dbReference type="EMBL" id="JBHUMR010000008">
    <property type="protein sequence ID" value="MFD2616697.1"/>
    <property type="molecule type" value="Genomic_DNA"/>
</dbReference>
<dbReference type="PANTHER" id="PTHR34295">
    <property type="entry name" value="BIOTIN TRANSPORTER BIOY"/>
    <property type="match status" value="1"/>
</dbReference>
<evidence type="ECO:0000256" key="3">
    <source>
        <dbReference type="ARBA" id="ARBA00022448"/>
    </source>
</evidence>
<dbReference type="PANTHER" id="PTHR34295:SF4">
    <property type="entry name" value="BIOTIN TRANSPORTER BIOY-RELATED"/>
    <property type="match status" value="1"/>
</dbReference>
<evidence type="ECO:0000256" key="6">
    <source>
        <dbReference type="ARBA" id="ARBA00022989"/>
    </source>
</evidence>
<evidence type="ECO:0000256" key="7">
    <source>
        <dbReference type="ARBA" id="ARBA00023136"/>
    </source>
</evidence>
<evidence type="ECO:0000256" key="8">
    <source>
        <dbReference type="PIRNR" id="PIRNR016661"/>
    </source>
</evidence>
<gene>
    <name evidence="10" type="ORF">ACFSTF_05160</name>
</gene>
<evidence type="ECO:0000256" key="5">
    <source>
        <dbReference type="ARBA" id="ARBA00022692"/>
    </source>
</evidence>
<feature type="transmembrane region" description="Helical" evidence="9">
    <location>
        <begin position="30"/>
        <end position="50"/>
    </location>
</feature>
<keyword evidence="7 8" id="KW-0472">Membrane</keyword>
<dbReference type="RefSeq" id="WP_141189440.1">
    <property type="nucleotide sequence ID" value="NZ_JBHUMR010000008.1"/>
</dbReference>
<feature type="transmembrane region" description="Helical" evidence="9">
    <location>
        <begin position="117"/>
        <end position="138"/>
    </location>
</feature>
<comment type="similarity">
    <text evidence="2 8">Belongs to the BioY family.</text>
</comment>
<dbReference type="Gene3D" id="1.10.1760.20">
    <property type="match status" value="1"/>
</dbReference>
<keyword evidence="11" id="KW-1185">Reference proteome</keyword>
<dbReference type="Pfam" id="PF02632">
    <property type="entry name" value="BioY"/>
    <property type="match status" value="1"/>
</dbReference>
<keyword evidence="4 8" id="KW-1003">Cell membrane</keyword>
<dbReference type="PIRSF" id="PIRSF016661">
    <property type="entry name" value="BioY"/>
    <property type="match status" value="1"/>
</dbReference>
<evidence type="ECO:0000256" key="2">
    <source>
        <dbReference type="ARBA" id="ARBA00010692"/>
    </source>
</evidence>
<dbReference type="Proteomes" id="UP001597458">
    <property type="component" value="Unassembled WGS sequence"/>
</dbReference>
<evidence type="ECO:0000313" key="10">
    <source>
        <dbReference type="EMBL" id="MFD2616697.1"/>
    </source>
</evidence>
<reference evidence="11" key="1">
    <citation type="journal article" date="2019" name="Int. J. Syst. Evol. Microbiol.">
        <title>The Global Catalogue of Microorganisms (GCM) 10K type strain sequencing project: providing services to taxonomists for standard genome sequencing and annotation.</title>
        <authorList>
            <consortium name="The Broad Institute Genomics Platform"/>
            <consortium name="The Broad Institute Genome Sequencing Center for Infectious Disease"/>
            <person name="Wu L."/>
            <person name="Ma J."/>
        </authorList>
    </citation>
    <scope>NUCLEOTIDE SEQUENCE [LARGE SCALE GENOMIC DNA]</scope>
    <source>
        <strain evidence="11">TISTR 2241</strain>
    </source>
</reference>
<protein>
    <recommendedName>
        <fullName evidence="8">Biotin transporter</fullName>
    </recommendedName>
</protein>
<keyword evidence="5 9" id="KW-0812">Transmembrane</keyword>
<proteinExistence type="inferred from homology"/>